<dbReference type="Proteomes" id="UP001634394">
    <property type="component" value="Unassembled WGS sequence"/>
</dbReference>
<sequence length="367" mass="42086">MTTRLITVKSLTNTRCRAYRCRKCPAEVAIVGEKSKVVSHIYKKHTALDQAQFYCSLCTHVRYYSAHREKADQLREMGCPVNEEANLFLNLHPYLPGNNDMEVLDDSDQIWRERSRQGEICSQLSTMRTNVQKDHELGSIITLTHPAAPMMLAEAERSSSRNGNSSAQSEFNFLDELLDYGSLINFSVGHLEISHQSHLAPCKTSVSCSRCCCDTTEELGKLVAGIDTLKDIMEKQVEMIRNNINHSTALMVNFTVGIQEQTSTYISLNNNITKMIEHLNDTKKPHPREDGSNYSQDKYRGCHQDRRDREQDKNETDRDIKEKTEENGRQCIINTDIHRTRKEEERKRYITIPPHYIIACNGTLPCK</sequence>
<reference evidence="2 3" key="1">
    <citation type="submission" date="2024-11" db="EMBL/GenBank/DDBJ databases">
        <title>Chromosome-level genome assembly of the freshwater bivalve Anodonta woodiana.</title>
        <authorList>
            <person name="Chen X."/>
        </authorList>
    </citation>
    <scope>NUCLEOTIDE SEQUENCE [LARGE SCALE GENOMIC DNA]</scope>
    <source>
        <strain evidence="2">MN2024</strain>
        <tissue evidence="2">Gills</tissue>
    </source>
</reference>
<gene>
    <name evidence="2" type="ORF">ACJMK2_013477</name>
</gene>
<dbReference type="EMBL" id="JBJQND010000014">
    <property type="protein sequence ID" value="KAL3854199.1"/>
    <property type="molecule type" value="Genomic_DNA"/>
</dbReference>
<evidence type="ECO:0008006" key="4">
    <source>
        <dbReference type="Google" id="ProtNLM"/>
    </source>
</evidence>
<evidence type="ECO:0000313" key="3">
    <source>
        <dbReference type="Proteomes" id="UP001634394"/>
    </source>
</evidence>
<organism evidence="2 3">
    <name type="scientific">Sinanodonta woodiana</name>
    <name type="common">Chinese pond mussel</name>
    <name type="synonym">Anodonta woodiana</name>
    <dbReference type="NCBI Taxonomy" id="1069815"/>
    <lineage>
        <taxon>Eukaryota</taxon>
        <taxon>Metazoa</taxon>
        <taxon>Spiralia</taxon>
        <taxon>Lophotrochozoa</taxon>
        <taxon>Mollusca</taxon>
        <taxon>Bivalvia</taxon>
        <taxon>Autobranchia</taxon>
        <taxon>Heteroconchia</taxon>
        <taxon>Palaeoheterodonta</taxon>
        <taxon>Unionida</taxon>
        <taxon>Unionoidea</taxon>
        <taxon>Unionidae</taxon>
        <taxon>Unioninae</taxon>
        <taxon>Sinanodonta</taxon>
    </lineage>
</organism>
<dbReference type="AlphaFoldDB" id="A0ABD3UXM7"/>
<feature type="region of interest" description="Disordered" evidence="1">
    <location>
        <begin position="280"/>
        <end position="327"/>
    </location>
</feature>
<protein>
    <recommendedName>
        <fullName evidence="4">C2H2-type domain-containing protein</fullName>
    </recommendedName>
</protein>
<proteinExistence type="predicted"/>
<accession>A0ABD3UXM7</accession>
<evidence type="ECO:0000313" key="2">
    <source>
        <dbReference type="EMBL" id="KAL3854199.1"/>
    </source>
</evidence>
<evidence type="ECO:0000256" key="1">
    <source>
        <dbReference type="SAM" id="MobiDB-lite"/>
    </source>
</evidence>
<name>A0ABD3UXM7_SINWO</name>
<keyword evidence="3" id="KW-1185">Reference proteome</keyword>
<comment type="caution">
    <text evidence="2">The sequence shown here is derived from an EMBL/GenBank/DDBJ whole genome shotgun (WGS) entry which is preliminary data.</text>
</comment>